<accession>E3M700</accession>
<dbReference type="STRING" id="31234.E3M700"/>
<evidence type="ECO:0000313" key="2">
    <source>
        <dbReference type="EMBL" id="EFO93216.1"/>
    </source>
</evidence>
<dbReference type="HOGENOM" id="CLU_1001979_0_0_1"/>
<gene>
    <name evidence="2" type="ORF">CRE_10217</name>
</gene>
<sequence>MGIMASVASEFYSFSMGYFKCQKDVRSHHESRCKKCIAFFFPPATVSKIFGSSISKQQYLQFIELDMKQLAASCDGADKIEDIVKPLLQKRTLEEIGLDTVLQPKLEQESGPAKFFLETTPEEDVPVPKAEENEKEDERSVKGNNPTIMSESVTKNQGNPEDLEKHEEDHDEKPIFVIKDEQSAPVAKIAAEPQLESIPEHADCMASESQNPIENDLKIDHDIQTATVHIDRMEKEEGNLEEGEDWGWGDEDAEEAPIDEVKEEIEKLKSKKKSGKDE</sequence>
<protein>
    <submittedName>
        <fullName evidence="2">Uncharacterized protein</fullName>
    </submittedName>
</protein>
<reference evidence="2" key="1">
    <citation type="submission" date="2007-07" db="EMBL/GenBank/DDBJ databases">
        <title>PCAP assembly of the Caenorhabditis remanei genome.</title>
        <authorList>
            <consortium name="The Caenorhabditis remanei Sequencing Consortium"/>
            <person name="Wilson R.K."/>
        </authorList>
    </citation>
    <scope>NUCLEOTIDE SEQUENCE [LARGE SCALE GENOMIC DNA]</scope>
    <source>
        <strain evidence="2">PB4641</strain>
    </source>
</reference>
<dbReference type="OrthoDB" id="1661054at2759"/>
<proteinExistence type="predicted"/>
<dbReference type="AlphaFoldDB" id="E3M700"/>
<dbReference type="eggNOG" id="KOG2069">
    <property type="taxonomic scope" value="Eukaryota"/>
</dbReference>
<dbReference type="EMBL" id="DS268426">
    <property type="protein sequence ID" value="EFO93216.1"/>
    <property type="molecule type" value="Genomic_DNA"/>
</dbReference>
<feature type="region of interest" description="Disordered" evidence="1">
    <location>
        <begin position="233"/>
        <end position="261"/>
    </location>
</feature>
<dbReference type="InParanoid" id="E3M700"/>
<keyword evidence="3" id="KW-1185">Reference proteome</keyword>
<feature type="compositionally biased region" description="Acidic residues" evidence="1">
    <location>
        <begin position="239"/>
        <end position="261"/>
    </location>
</feature>
<evidence type="ECO:0000256" key="1">
    <source>
        <dbReference type="SAM" id="MobiDB-lite"/>
    </source>
</evidence>
<feature type="compositionally biased region" description="Polar residues" evidence="1">
    <location>
        <begin position="142"/>
        <end position="159"/>
    </location>
</feature>
<feature type="compositionally biased region" description="Basic and acidic residues" evidence="1">
    <location>
        <begin position="129"/>
        <end position="141"/>
    </location>
</feature>
<feature type="region of interest" description="Disordered" evidence="1">
    <location>
        <begin position="112"/>
        <end position="170"/>
    </location>
</feature>
<organism evidence="3">
    <name type="scientific">Caenorhabditis remanei</name>
    <name type="common">Caenorhabditis vulgaris</name>
    <dbReference type="NCBI Taxonomy" id="31234"/>
    <lineage>
        <taxon>Eukaryota</taxon>
        <taxon>Metazoa</taxon>
        <taxon>Ecdysozoa</taxon>
        <taxon>Nematoda</taxon>
        <taxon>Chromadorea</taxon>
        <taxon>Rhabditida</taxon>
        <taxon>Rhabditina</taxon>
        <taxon>Rhabditomorpha</taxon>
        <taxon>Rhabditoidea</taxon>
        <taxon>Rhabditidae</taxon>
        <taxon>Peloderinae</taxon>
        <taxon>Caenorhabditis</taxon>
    </lineage>
</organism>
<name>E3M700_CAERE</name>
<dbReference type="Proteomes" id="UP000008281">
    <property type="component" value="Unassembled WGS sequence"/>
</dbReference>
<evidence type="ECO:0000313" key="3">
    <source>
        <dbReference type="Proteomes" id="UP000008281"/>
    </source>
</evidence>